<evidence type="ECO:0008006" key="6">
    <source>
        <dbReference type="Google" id="ProtNLM"/>
    </source>
</evidence>
<dbReference type="GO" id="GO:0046167">
    <property type="term" value="P:glycerol-3-phosphate biosynthetic process"/>
    <property type="evidence" value="ECO:0007669"/>
    <property type="project" value="TreeGrafter"/>
</dbReference>
<gene>
    <name evidence="4" type="ORF">F7725_009233</name>
</gene>
<reference evidence="4 5" key="1">
    <citation type="submission" date="2020-03" db="EMBL/GenBank/DDBJ databases">
        <title>Dissostichus mawsoni Genome sequencing and assembly.</title>
        <authorList>
            <person name="Park H."/>
        </authorList>
    </citation>
    <scope>NUCLEOTIDE SEQUENCE [LARGE SCALE GENOMIC DNA]</scope>
    <source>
        <strain evidence="4">DM0001</strain>
        <tissue evidence="4">Muscle</tissue>
    </source>
</reference>
<keyword evidence="2" id="KW-0808">Transferase</keyword>
<dbReference type="GO" id="GO:0005739">
    <property type="term" value="C:mitochondrion"/>
    <property type="evidence" value="ECO:0007669"/>
    <property type="project" value="TreeGrafter"/>
</dbReference>
<dbReference type="EMBL" id="JAAKFY010000005">
    <property type="protein sequence ID" value="KAF3857374.1"/>
    <property type="molecule type" value="Genomic_DNA"/>
</dbReference>
<proteinExistence type="inferred from homology"/>
<comment type="similarity">
    <text evidence="1">Belongs to the FGGY kinase family.</text>
</comment>
<dbReference type="InterPro" id="IPR043129">
    <property type="entry name" value="ATPase_NBD"/>
</dbReference>
<organism evidence="4 5">
    <name type="scientific">Dissostichus mawsoni</name>
    <name type="common">Antarctic cod</name>
    <dbReference type="NCBI Taxonomy" id="36200"/>
    <lineage>
        <taxon>Eukaryota</taxon>
        <taxon>Metazoa</taxon>
        <taxon>Chordata</taxon>
        <taxon>Craniata</taxon>
        <taxon>Vertebrata</taxon>
        <taxon>Euteleostomi</taxon>
        <taxon>Actinopterygii</taxon>
        <taxon>Neopterygii</taxon>
        <taxon>Teleostei</taxon>
        <taxon>Neoteleostei</taxon>
        <taxon>Acanthomorphata</taxon>
        <taxon>Eupercaria</taxon>
        <taxon>Perciformes</taxon>
        <taxon>Notothenioidei</taxon>
        <taxon>Nototheniidae</taxon>
        <taxon>Dissostichus</taxon>
    </lineage>
</organism>
<dbReference type="PANTHER" id="PTHR10196:SF69">
    <property type="entry name" value="GLYCEROL KINASE"/>
    <property type="match status" value="1"/>
</dbReference>
<evidence type="ECO:0000313" key="5">
    <source>
        <dbReference type="Proteomes" id="UP000518266"/>
    </source>
</evidence>
<name>A0A7J5Z6G1_DISMA</name>
<evidence type="ECO:0000256" key="1">
    <source>
        <dbReference type="ARBA" id="ARBA00009156"/>
    </source>
</evidence>
<evidence type="ECO:0000313" key="4">
    <source>
        <dbReference type="EMBL" id="KAF3857374.1"/>
    </source>
</evidence>
<dbReference type="SUPFAM" id="SSF53067">
    <property type="entry name" value="Actin-like ATPase domain"/>
    <property type="match status" value="1"/>
</dbReference>
<accession>A0A7J5Z6G1</accession>
<keyword evidence="5" id="KW-1185">Reference proteome</keyword>
<dbReference type="Gene3D" id="3.30.420.40">
    <property type="match status" value="1"/>
</dbReference>
<dbReference type="GO" id="GO:0006641">
    <property type="term" value="P:triglyceride metabolic process"/>
    <property type="evidence" value="ECO:0007669"/>
    <property type="project" value="TreeGrafter"/>
</dbReference>
<evidence type="ECO:0000256" key="2">
    <source>
        <dbReference type="ARBA" id="ARBA00022679"/>
    </source>
</evidence>
<dbReference type="AlphaFoldDB" id="A0A7J5Z6G1"/>
<sequence>MPETTALGAAMAAGSAEGVSVWSLKPEDLSEVTSEKFEPQINPEESEFRYARWKMAVQKSMNWETTEPATTNLLGAFKQRGTIWTTTCTLGCFLFPKRHYREMATVWNN</sequence>
<dbReference type="GO" id="GO:0004370">
    <property type="term" value="F:glycerol kinase activity"/>
    <property type="evidence" value="ECO:0007669"/>
    <property type="project" value="TreeGrafter"/>
</dbReference>
<protein>
    <recommendedName>
        <fullName evidence="6">Glycerol kinase</fullName>
    </recommendedName>
</protein>
<dbReference type="GO" id="GO:0006071">
    <property type="term" value="P:glycerol metabolic process"/>
    <property type="evidence" value="ECO:0007669"/>
    <property type="project" value="TreeGrafter"/>
</dbReference>
<dbReference type="OrthoDB" id="5422795at2759"/>
<keyword evidence="3" id="KW-0418">Kinase</keyword>
<comment type="caution">
    <text evidence="4">The sequence shown here is derived from an EMBL/GenBank/DDBJ whole genome shotgun (WGS) entry which is preliminary data.</text>
</comment>
<evidence type="ECO:0000256" key="3">
    <source>
        <dbReference type="ARBA" id="ARBA00022777"/>
    </source>
</evidence>
<dbReference type="PANTHER" id="PTHR10196">
    <property type="entry name" value="SUGAR KINASE"/>
    <property type="match status" value="1"/>
</dbReference>
<dbReference type="Proteomes" id="UP000518266">
    <property type="component" value="Unassembled WGS sequence"/>
</dbReference>